<keyword evidence="1" id="KW-0472">Membrane</keyword>
<reference evidence="2 3" key="1">
    <citation type="submission" date="2019-03" db="EMBL/GenBank/DDBJ databases">
        <title>Genomic Encyclopedia of Type Strains, Phase IV (KMG-IV): sequencing the most valuable type-strain genomes for metagenomic binning, comparative biology and taxonomic classification.</title>
        <authorList>
            <person name="Goeker M."/>
        </authorList>
    </citation>
    <scope>NUCLEOTIDE SEQUENCE [LARGE SCALE GENOMIC DNA]</scope>
    <source>
        <strain evidence="2 3">DSM 21100</strain>
    </source>
</reference>
<keyword evidence="1" id="KW-1133">Transmembrane helix</keyword>
<sequence>MTGNLQLLDVLLTLLHLAIIGFNLFGWIWAPLRKAHFISILLTAASWLLLGYWYGLGYCPITDWQWRIKEQLGERGLPASFIKYFADKVSGENLDASLVDTLTTVFFAIAAALSVYVNFFRKRRG</sequence>
<feature type="transmembrane region" description="Helical" evidence="1">
    <location>
        <begin position="101"/>
        <end position="120"/>
    </location>
</feature>
<accession>A0A4R3KSB1</accession>
<evidence type="ECO:0000256" key="1">
    <source>
        <dbReference type="SAM" id="Phobius"/>
    </source>
</evidence>
<organism evidence="2 3">
    <name type="scientific">Anseongella ginsenosidimutans</name>
    <dbReference type="NCBI Taxonomy" id="496056"/>
    <lineage>
        <taxon>Bacteria</taxon>
        <taxon>Pseudomonadati</taxon>
        <taxon>Bacteroidota</taxon>
        <taxon>Sphingobacteriia</taxon>
        <taxon>Sphingobacteriales</taxon>
        <taxon>Sphingobacteriaceae</taxon>
        <taxon>Anseongella</taxon>
    </lineage>
</organism>
<dbReference type="RefSeq" id="WP_132128805.1">
    <property type="nucleotide sequence ID" value="NZ_CP042432.1"/>
</dbReference>
<gene>
    <name evidence="2" type="ORF">EDD80_10460</name>
</gene>
<comment type="caution">
    <text evidence="2">The sequence shown here is derived from an EMBL/GenBank/DDBJ whole genome shotgun (WGS) entry which is preliminary data.</text>
</comment>
<name>A0A4R3KSB1_9SPHI</name>
<dbReference type="EMBL" id="SMAD01000004">
    <property type="protein sequence ID" value="TCS87713.1"/>
    <property type="molecule type" value="Genomic_DNA"/>
</dbReference>
<evidence type="ECO:0000313" key="3">
    <source>
        <dbReference type="Proteomes" id="UP000295807"/>
    </source>
</evidence>
<keyword evidence="1" id="KW-0812">Transmembrane</keyword>
<dbReference type="OrthoDB" id="9813998at2"/>
<keyword evidence="3" id="KW-1185">Reference proteome</keyword>
<dbReference type="AlphaFoldDB" id="A0A4R3KSB1"/>
<feature type="transmembrane region" description="Helical" evidence="1">
    <location>
        <begin position="37"/>
        <end position="56"/>
    </location>
</feature>
<protein>
    <submittedName>
        <fullName evidence="2">Uncharacterized protein DUF2784</fullName>
    </submittedName>
</protein>
<dbReference type="Pfam" id="PF10861">
    <property type="entry name" value="DUF2784"/>
    <property type="match status" value="1"/>
</dbReference>
<evidence type="ECO:0000313" key="2">
    <source>
        <dbReference type="EMBL" id="TCS87713.1"/>
    </source>
</evidence>
<dbReference type="InterPro" id="IPR021218">
    <property type="entry name" value="DUF2784"/>
</dbReference>
<feature type="transmembrane region" description="Helical" evidence="1">
    <location>
        <begin position="6"/>
        <end position="30"/>
    </location>
</feature>
<proteinExistence type="predicted"/>
<dbReference type="Proteomes" id="UP000295807">
    <property type="component" value="Unassembled WGS sequence"/>
</dbReference>